<name>A0A934Q7L3_9MICO</name>
<dbReference type="Proteomes" id="UP000608530">
    <property type="component" value="Unassembled WGS sequence"/>
</dbReference>
<evidence type="ECO:0000313" key="3">
    <source>
        <dbReference type="Proteomes" id="UP000608530"/>
    </source>
</evidence>
<gene>
    <name evidence="2" type="ORF">JD276_03125</name>
</gene>
<comment type="caution">
    <text evidence="2">The sequence shown here is derived from an EMBL/GenBank/DDBJ whole genome shotgun (WGS) entry which is preliminary data.</text>
</comment>
<feature type="compositionally biased region" description="Low complexity" evidence="1">
    <location>
        <begin position="69"/>
        <end position="81"/>
    </location>
</feature>
<keyword evidence="3" id="KW-1185">Reference proteome</keyword>
<organism evidence="2 3">
    <name type="scientific">Leucobacter chromiisoli</name>
    <dbReference type="NCBI Taxonomy" id="2796471"/>
    <lineage>
        <taxon>Bacteria</taxon>
        <taxon>Bacillati</taxon>
        <taxon>Actinomycetota</taxon>
        <taxon>Actinomycetes</taxon>
        <taxon>Micrococcales</taxon>
        <taxon>Microbacteriaceae</taxon>
        <taxon>Leucobacter</taxon>
    </lineage>
</organism>
<accession>A0A934Q7L3</accession>
<reference evidence="2" key="1">
    <citation type="submission" date="2020-12" db="EMBL/GenBank/DDBJ databases">
        <title>Leucobacter sp. CAS1, isolated from Chromium sludge.</title>
        <authorList>
            <person name="Xu Z."/>
        </authorList>
    </citation>
    <scope>NUCLEOTIDE SEQUENCE</scope>
    <source>
        <strain evidence="2">CSA1</strain>
    </source>
</reference>
<dbReference type="RefSeq" id="WP_200113831.1">
    <property type="nucleotide sequence ID" value="NZ_JAEHOH010000003.1"/>
</dbReference>
<feature type="compositionally biased region" description="Acidic residues" evidence="1">
    <location>
        <begin position="90"/>
        <end position="102"/>
    </location>
</feature>
<protein>
    <submittedName>
        <fullName evidence="2">Fe-S oxidoreductase</fullName>
    </submittedName>
</protein>
<feature type="region of interest" description="Disordered" evidence="1">
    <location>
        <begin position="67"/>
        <end position="102"/>
    </location>
</feature>
<sequence length="102" mass="10699">MRLGTRWGAGTPPHPSVPSALHEAIATQEARFPEAASWTLTWLEGRPRCELDGEVLVSLDPAGRVVVSAPPRAGEPGATGPTAGGPGAAEWEDDDSDDDWLT</sequence>
<dbReference type="AlphaFoldDB" id="A0A934Q7L3"/>
<proteinExistence type="predicted"/>
<evidence type="ECO:0000256" key="1">
    <source>
        <dbReference type="SAM" id="MobiDB-lite"/>
    </source>
</evidence>
<evidence type="ECO:0000313" key="2">
    <source>
        <dbReference type="EMBL" id="MBK0418027.1"/>
    </source>
</evidence>
<dbReference type="EMBL" id="JAEHOH010000003">
    <property type="protein sequence ID" value="MBK0418027.1"/>
    <property type="molecule type" value="Genomic_DNA"/>
</dbReference>